<feature type="compositionally biased region" description="Polar residues" evidence="4">
    <location>
        <begin position="937"/>
        <end position="947"/>
    </location>
</feature>
<dbReference type="SUPFAM" id="SSF50978">
    <property type="entry name" value="WD40 repeat-like"/>
    <property type="match status" value="2"/>
</dbReference>
<dbReference type="GO" id="GO:0036064">
    <property type="term" value="C:ciliary basal body"/>
    <property type="evidence" value="ECO:0007669"/>
    <property type="project" value="TreeGrafter"/>
</dbReference>
<feature type="region of interest" description="Disordered" evidence="4">
    <location>
        <begin position="881"/>
        <end position="900"/>
    </location>
</feature>
<feature type="region of interest" description="Disordered" evidence="4">
    <location>
        <begin position="2125"/>
        <end position="2154"/>
    </location>
</feature>
<evidence type="ECO:0000256" key="1">
    <source>
        <dbReference type="ARBA" id="ARBA00022574"/>
    </source>
</evidence>
<feature type="compositionally biased region" description="Polar residues" evidence="4">
    <location>
        <begin position="2142"/>
        <end position="2154"/>
    </location>
</feature>
<feature type="compositionally biased region" description="Acidic residues" evidence="4">
    <location>
        <begin position="2126"/>
        <end position="2140"/>
    </location>
</feature>
<dbReference type="InterPro" id="IPR001680">
    <property type="entry name" value="WD40_rpt"/>
</dbReference>
<accession>A0A2A3E7S7</accession>
<organism evidence="5 6">
    <name type="scientific">Apis cerana cerana</name>
    <name type="common">Oriental honeybee</name>
    <dbReference type="NCBI Taxonomy" id="94128"/>
    <lineage>
        <taxon>Eukaryota</taxon>
        <taxon>Metazoa</taxon>
        <taxon>Ecdysozoa</taxon>
        <taxon>Arthropoda</taxon>
        <taxon>Hexapoda</taxon>
        <taxon>Insecta</taxon>
        <taxon>Pterygota</taxon>
        <taxon>Neoptera</taxon>
        <taxon>Endopterygota</taxon>
        <taxon>Hymenoptera</taxon>
        <taxon>Apocrita</taxon>
        <taxon>Aculeata</taxon>
        <taxon>Apoidea</taxon>
        <taxon>Anthophila</taxon>
        <taxon>Apidae</taxon>
        <taxon>Apis</taxon>
    </lineage>
</organism>
<sequence length="2154" mass="251779">MSIKSNDCTLINKCNIKCPLHENAISQCTSDQKIIIGTIIDNFNRNNISEEIIKSLKIYHTYLNIDFTKKLFIQKHQKILHIFLIEFNKMNEIVKKKSVHKNISSIFSESITLFESLFSKNIKVFNLKDIRAMYAKLNSAWKMYEVKKFNNKYILKNESYKELSVISNVTQYMSNGIWNLFYNSNFEGMSEICCIRYTNKDQLLLFFDIMQKFQYIQYYNDLIKIIIEDILPNMKIFFDYTQLEYVKIYKMIFILYQGLDPKIPILRLEFGKQCNFSNYQKIEVDIKPHAGYMNHYIQINPTTRATQCSNIYSVHEVNTNTATFKDNGMCHFEGGWPKDLNAKDIEQAMRYKRKIEKDELYIHTMLQLLPPMEQCISQNNVCNIYEQYFSYMEPVSLIQQVYSRTVNVYRDILPIKRQITHLSWSPDQGNRFAASYCNTDFKNAINDNSQSYIWDVENPNIPCMTLKPFCPILTLEYNPKDSNILISGLMTGQVACWDIRKGSELVETSSMEFSHRDLCNKVLWINSKTGTEFFSASKDGQIMWWDIRKLQMPTETLVIDLYKPDDQNINKAIGISALQFEPSMGTRFMCGLENVFILYLGIVISGNRKGKTSSEKIATRFKAQYGPVISLERNPTFVKNFLTVGDWTTRIWSEDCKESCIAWTPGHRDFLMGGAWSITRFSVFFLIKMDGTLDIWDLLIQQDSPVLSVCDEVLTYIKPHEQGQLAAIANKKGTIFLLEFSKALTTNQKNDKVLFTTFLDRETRREKIKEAKSREQRLKMKSLRNINFEMEYKFFSDNDDQNKTVDKNISNRFLQECENTSSNINTIRDKKVKRSKINSTAHQNLLKYNNDIKIIESIDLIEEFEKSQIKKKNEKKIRTIKDNKSNKKNRNRSFIEEKHDRKQWDISKNEIVEMKKPTRKRWSKDTTVIQLPEPRSISWTNTSPDNTSSSVQHSKQSLSMACFSNQSLPAIHSSKQALTTNSFLKQELLFGFDNAAFDSENEEILKIETDHNHDNTKIEMKFDGRSSQDLSKENKSLRETTIMIENLNETINLNGRNYENQRKKTVLDIEHTEKSNYDMSLKDRMNHKSKYKKNFSTDKNGKNISDNSNTSQSLEDITVQSDSSEKILIKNNQKYNRKHSIKNDQKHSKENLISVDEHDYLNRNYLKHSSQQSFTSEDDDLDENRSRKIYNEAKLKRSNMKKKKTNYTEQCQMQQKRKIHQKNISTSSMHTPINVKENLKKKEKKEEKNIKYISVTIHRTDMLEIDYMTKHPMVKVHIIKGESGKYLKNKYGTSTYLQPIITGKFDFKENKSIIPIWEEELIFEHNFEELLKTDNEYVVILFEIIDLLSFAEASHESCWYKIAWAFLKPIGYNNMLHIDKKIRLQLYKPQKNFQKFERFHTCEVYTWWKSNIREKYPSSLFVTIKSIDPPKLEPVLYQQLSLNYLSNTCNESQKNHTSDNINLPKWTRLTAQSCKVPNDIFFETDISENGCFYVAFSNNGKYLACSFVEDQDYPIVIYKVEAKKIHVRFLGHKIFVYSLHWSNNDNYLLSVSSDQTARIWDVQNQIIQHIEMMPHPSYVYCGKFESENTSIVATGCYDRIVRIWIQDKKLKNHDLNQELEGHEGFVNSMYFQKNSNLLTADSVGIIILWALKKNRKVSFKKEWHISRKIKVREIDGIIINTIILHPLESRLLVHSRNNGLKMLDLATGVILQKYNELNNQRIQSTACISPCGSLIFCGDEDSSLNVWNLETGNLIAKYTFDQYYRAVTCVDYHPYDHMLAFTIFGSSAPVKILKFNKDATGENIGLKMREIENIVNNRNVSLEFLNTSLISKEDLQSNNKEIIEDKDTVKEKNLLSNQSYDSNLFKFPDNIPLEKNKYNNTKIKLQQLNETGQTIKNRSANRLYNIIKKIDSILSNTSKSSGDIESGKNFVQELNKIKVLTSLDENIEKQKKKLRKNTSISSEDQSSYFESSTNSDKQKVIESYALQSNKINDWHIKKRLKNIKEMKNNDTLKNYISESFSDSTTDYYKMKVYHESTKDLSQENIESEHITEIEKNDGKIIICDKRFKNNDSNSTDNKIHIVEKNDVKNCDEISLKMFENKNLVLDVTNIESNIDNYEIGIPISTENEESGDEEDFEDAESNINSEDTNQSQNL</sequence>
<keyword evidence="6" id="KW-1185">Reference proteome</keyword>
<evidence type="ECO:0000256" key="3">
    <source>
        <dbReference type="PROSITE-ProRule" id="PRU00221"/>
    </source>
</evidence>
<dbReference type="Gene3D" id="2.130.10.10">
    <property type="entry name" value="YVTN repeat-like/Quinoprotein amine dehydrogenase"/>
    <property type="match status" value="3"/>
</dbReference>
<dbReference type="GO" id="GO:0044458">
    <property type="term" value="P:motile cilium assembly"/>
    <property type="evidence" value="ECO:0007669"/>
    <property type="project" value="TreeGrafter"/>
</dbReference>
<feature type="region of interest" description="Disordered" evidence="4">
    <location>
        <begin position="1092"/>
        <end position="1121"/>
    </location>
</feature>
<dbReference type="Pfam" id="PF00400">
    <property type="entry name" value="WD40"/>
    <property type="match status" value="2"/>
</dbReference>
<dbReference type="PROSITE" id="PS00678">
    <property type="entry name" value="WD_REPEATS_1"/>
    <property type="match status" value="1"/>
</dbReference>
<keyword evidence="2" id="KW-0677">Repeat</keyword>
<feature type="region of interest" description="Disordered" evidence="4">
    <location>
        <begin position="1951"/>
        <end position="1972"/>
    </location>
</feature>
<dbReference type="OrthoDB" id="2096344at2759"/>
<evidence type="ECO:0000313" key="6">
    <source>
        <dbReference type="Proteomes" id="UP000242457"/>
    </source>
</evidence>
<dbReference type="PANTHER" id="PTHR44499:SF1">
    <property type="entry name" value="JOUBERIN"/>
    <property type="match status" value="1"/>
</dbReference>
<dbReference type="PROSITE" id="PS50082">
    <property type="entry name" value="WD_REPEATS_2"/>
    <property type="match status" value="2"/>
</dbReference>
<dbReference type="PANTHER" id="PTHR44499">
    <property type="entry name" value="JOUBERIN"/>
    <property type="match status" value="1"/>
</dbReference>
<evidence type="ECO:0000256" key="2">
    <source>
        <dbReference type="ARBA" id="ARBA00022737"/>
    </source>
</evidence>
<name>A0A2A3E7S7_APICC</name>
<feature type="region of interest" description="Disordered" evidence="4">
    <location>
        <begin position="933"/>
        <end position="953"/>
    </location>
</feature>
<evidence type="ECO:0000313" key="5">
    <source>
        <dbReference type="EMBL" id="PBC27564.1"/>
    </source>
</evidence>
<proteinExistence type="predicted"/>
<dbReference type="InterPro" id="IPR052803">
    <property type="entry name" value="Cilium-Associated_Jouberin"/>
</dbReference>
<feature type="compositionally biased region" description="Polar residues" evidence="4">
    <location>
        <begin position="1102"/>
        <end position="1121"/>
    </location>
</feature>
<dbReference type="STRING" id="94128.A0A2A3E7S7"/>
<reference evidence="5 6" key="1">
    <citation type="submission" date="2014-07" db="EMBL/GenBank/DDBJ databases">
        <title>Genomic and transcriptomic analysis on Apis cerana provide comprehensive insights into honey bee biology.</title>
        <authorList>
            <person name="Diao Q."/>
            <person name="Sun L."/>
            <person name="Zheng H."/>
            <person name="Zheng H."/>
            <person name="Xu S."/>
            <person name="Wang S."/>
            <person name="Zeng Z."/>
            <person name="Hu F."/>
            <person name="Su S."/>
            <person name="Wu J."/>
        </authorList>
    </citation>
    <scope>NUCLEOTIDE SEQUENCE [LARGE SCALE GENOMIC DNA]</scope>
    <source>
        <tissue evidence="5">Pupae without intestine</tissue>
    </source>
</reference>
<dbReference type="InterPro" id="IPR015943">
    <property type="entry name" value="WD40/YVTN_repeat-like_dom_sf"/>
</dbReference>
<dbReference type="Proteomes" id="UP000242457">
    <property type="component" value="Unassembled WGS sequence"/>
</dbReference>
<dbReference type="InterPro" id="IPR019775">
    <property type="entry name" value="WD40_repeat_CS"/>
</dbReference>
<dbReference type="EMBL" id="KZ288347">
    <property type="protein sequence ID" value="PBC27564.1"/>
    <property type="molecule type" value="Genomic_DNA"/>
</dbReference>
<keyword evidence="1 3" id="KW-0853">WD repeat</keyword>
<dbReference type="PROSITE" id="PS50294">
    <property type="entry name" value="WD_REPEATS_REGION"/>
    <property type="match status" value="1"/>
</dbReference>
<feature type="repeat" description="WD" evidence="3">
    <location>
        <begin position="1729"/>
        <end position="1757"/>
    </location>
</feature>
<protein>
    <submittedName>
        <fullName evidence="5">Dynein intermediate chain 2, axonemal</fullName>
    </submittedName>
</protein>
<feature type="compositionally biased region" description="Low complexity" evidence="4">
    <location>
        <begin position="1959"/>
        <end position="1972"/>
    </location>
</feature>
<gene>
    <name evidence="5" type="ORF">APICC_09779</name>
</gene>
<feature type="repeat" description="WD" evidence="3">
    <location>
        <begin position="1529"/>
        <end position="1564"/>
    </location>
</feature>
<evidence type="ECO:0000256" key="4">
    <source>
        <dbReference type="SAM" id="MobiDB-lite"/>
    </source>
</evidence>
<dbReference type="InterPro" id="IPR036322">
    <property type="entry name" value="WD40_repeat_dom_sf"/>
</dbReference>
<dbReference type="SMART" id="SM00320">
    <property type="entry name" value="WD40"/>
    <property type="match status" value="8"/>
</dbReference>